<evidence type="ECO:0000313" key="4">
    <source>
        <dbReference type="Proteomes" id="UP001223646"/>
    </source>
</evidence>
<gene>
    <name evidence="3" type="ORF">QP460_003180</name>
</gene>
<protein>
    <recommendedName>
        <fullName evidence="2">Death domain-containing protein</fullName>
    </recommendedName>
</protein>
<reference evidence="3" key="2">
    <citation type="submission" date="2024-05" db="EMBL/GenBank/DDBJ databases">
        <authorList>
            <person name="Wolfe A."/>
        </authorList>
    </citation>
    <scope>NUCLEOTIDE SEQUENCE</scope>
    <source>
        <strain evidence="3">UMB1064</strain>
    </source>
</reference>
<dbReference type="PROSITE" id="PS50017">
    <property type="entry name" value="DEATH_DOMAIN"/>
    <property type="match status" value="1"/>
</dbReference>
<dbReference type="AlphaFoldDB" id="A0AAW9SXU4"/>
<accession>A0AAW9SXU4</accession>
<reference evidence="3" key="1">
    <citation type="submission" date="2023-05" db="EMBL/GenBank/DDBJ databases">
        <authorList>
            <person name="Du J."/>
        </authorList>
    </citation>
    <scope>NUCLEOTIDE SEQUENCE</scope>
    <source>
        <strain evidence="3">UMB1064</strain>
    </source>
</reference>
<dbReference type="Proteomes" id="UP001223646">
    <property type="component" value="Unassembled WGS sequence"/>
</dbReference>
<dbReference type="RefSeq" id="WP_284825498.1">
    <property type="nucleotide sequence ID" value="NZ_JASOOY020000011.1"/>
</dbReference>
<evidence type="ECO:0000259" key="2">
    <source>
        <dbReference type="PROSITE" id="PS50017"/>
    </source>
</evidence>
<feature type="domain" description="Death" evidence="2">
    <location>
        <begin position="187"/>
        <end position="222"/>
    </location>
</feature>
<dbReference type="InterPro" id="IPR000488">
    <property type="entry name" value="Death_dom"/>
</dbReference>
<evidence type="ECO:0000313" key="3">
    <source>
        <dbReference type="EMBL" id="MEO3716596.1"/>
    </source>
</evidence>
<organism evidence="3 4">
    <name type="scientific">Corynebacterium amycolatum</name>
    <dbReference type="NCBI Taxonomy" id="43765"/>
    <lineage>
        <taxon>Bacteria</taxon>
        <taxon>Bacillati</taxon>
        <taxon>Actinomycetota</taxon>
        <taxon>Actinomycetes</taxon>
        <taxon>Mycobacteriales</taxon>
        <taxon>Corynebacteriaceae</taxon>
        <taxon>Corynebacterium</taxon>
    </lineage>
</organism>
<evidence type="ECO:0000256" key="1">
    <source>
        <dbReference type="SAM" id="MobiDB-lite"/>
    </source>
</evidence>
<comment type="caution">
    <text evidence="3">The sequence shown here is derived from an EMBL/GenBank/DDBJ whole genome shotgun (WGS) entry which is preliminary data.</text>
</comment>
<dbReference type="EMBL" id="JASOOY020000011">
    <property type="protein sequence ID" value="MEO3716596.1"/>
    <property type="molecule type" value="Genomic_DNA"/>
</dbReference>
<dbReference type="GO" id="GO:0007165">
    <property type="term" value="P:signal transduction"/>
    <property type="evidence" value="ECO:0007669"/>
    <property type="project" value="InterPro"/>
</dbReference>
<sequence length="568" mass="62641">MNQDGNSPDLRKLVADYAEATAADNSLATRQLESVFAHHFYNPQLFSDPEAHGVTEHVGAFYRIVREVTESLGMMTAAHDAALNWMVWASDNDNVPEYWRARARLAADESRRYTTFIADGPTSAAAETEIPLIARMSREITSYRALVLADDLDAPTSSHSAVTTDADGLRPQESSASEEADEPFSPRQWKKRAALTDALIRIASALRKVNREDLARELHEMIRALPNEDKFESIALAKTLTEASLLHRDGKVVDAARLCASQLNAIGNRSVIAGLELRQNLARYSIETGNSDTAFRMLSNNVAVADQHRLDTDYILAVREMADINFEVAHNKPDADEMLKLTQRAQDVSEDYPDCEVTMEIALLKATALYELGDFRHAGQEAESVAKWSEPTQDSARTDFSCAIAAESAVQEGNTEHAAVLFDALADIRAGYSSPISPAETLMDAALSLSNVGATSELTDHLMERSRGYVVGSWESAKWHEAQALLCWSVWDNDGVYKYADEAAELFLEAHAPADAARTLTIAVRAAASDNNEERARRFAIRIGDLVGPDHPVRDEVRELMRSFSNPD</sequence>
<name>A0AAW9SXU4_CORAY</name>
<proteinExistence type="predicted"/>
<feature type="region of interest" description="Disordered" evidence="1">
    <location>
        <begin position="155"/>
        <end position="187"/>
    </location>
</feature>